<dbReference type="OrthoDB" id="5243844at2"/>
<dbReference type="SMART" id="SM00345">
    <property type="entry name" value="HTH_GNTR"/>
    <property type="match status" value="1"/>
</dbReference>
<evidence type="ECO:0000256" key="2">
    <source>
        <dbReference type="ARBA" id="ARBA00023125"/>
    </source>
</evidence>
<evidence type="ECO:0000313" key="6">
    <source>
        <dbReference type="EMBL" id="QCC78110.1"/>
    </source>
</evidence>
<sequence>MTDASGWTAELISARRSLVRASTAEKVADILRDMVMEGRVLPGTKLAEDSIADALQVSRNTLREAFRLLTHERLLVHELNRGVFVRVLTEADVVDIYRIRRALEGAALRFWGESADAGRAQAVSQVRSAVSMGVAAAERADWDGVGTANMHFHRSIAALANSPRIDEIMDQLLAELRLVFHVMPTVRDFYEPYLGDNERIATLVEAGRSQEALEVLLNYLDRAEDQLLRQFASKSGRGSAQAKSAST</sequence>
<dbReference type="PANTHER" id="PTHR43537:SF45">
    <property type="entry name" value="GNTR FAMILY REGULATORY PROTEIN"/>
    <property type="match status" value="1"/>
</dbReference>
<evidence type="ECO:0000313" key="7">
    <source>
        <dbReference type="Proteomes" id="UP000297025"/>
    </source>
</evidence>
<accession>A0A4P7UD19</accession>
<dbReference type="InterPro" id="IPR036390">
    <property type="entry name" value="WH_DNA-bd_sf"/>
</dbReference>
<dbReference type="InterPro" id="IPR011711">
    <property type="entry name" value="GntR_C"/>
</dbReference>
<keyword evidence="8" id="KW-1185">Reference proteome</keyword>
<dbReference type="PANTHER" id="PTHR43537">
    <property type="entry name" value="TRANSCRIPTIONAL REGULATOR, GNTR FAMILY"/>
    <property type="match status" value="1"/>
</dbReference>
<keyword evidence="3" id="KW-0804">Transcription</keyword>
<dbReference type="SUPFAM" id="SSF48008">
    <property type="entry name" value="GntR ligand-binding domain-like"/>
    <property type="match status" value="1"/>
</dbReference>
<dbReference type="Pfam" id="PF07729">
    <property type="entry name" value="FCD"/>
    <property type="match status" value="1"/>
</dbReference>
<evidence type="ECO:0000256" key="1">
    <source>
        <dbReference type="ARBA" id="ARBA00023015"/>
    </source>
</evidence>
<evidence type="ECO:0000313" key="8">
    <source>
        <dbReference type="Proteomes" id="UP000630594"/>
    </source>
</evidence>
<dbReference type="EMBL" id="BMCK01000003">
    <property type="protein sequence ID" value="GGD21895.1"/>
    <property type="molecule type" value="Genomic_DNA"/>
</dbReference>
<dbReference type="InterPro" id="IPR000524">
    <property type="entry name" value="Tscrpt_reg_HTH_GntR"/>
</dbReference>
<dbReference type="InterPro" id="IPR008920">
    <property type="entry name" value="TF_FadR/GntR_C"/>
</dbReference>
<dbReference type="AlphaFoldDB" id="A0A4P7UD19"/>
<dbReference type="Proteomes" id="UP000630594">
    <property type="component" value="Unassembled WGS sequence"/>
</dbReference>
<dbReference type="PROSITE" id="PS50949">
    <property type="entry name" value="HTH_GNTR"/>
    <property type="match status" value="1"/>
</dbReference>
<proteinExistence type="predicted"/>
<dbReference type="SUPFAM" id="SSF46785">
    <property type="entry name" value="Winged helix' DNA-binding domain"/>
    <property type="match status" value="1"/>
</dbReference>
<dbReference type="SMART" id="SM00895">
    <property type="entry name" value="FCD"/>
    <property type="match status" value="1"/>
</dbReference>
<protein>
    <submittedName>
        <fullName evidence="6">GntR family transcriptional regulator</fullName>
    </submittedName>
</protein>
<name>A0A4P7UD19_9ACTN</name>
<evidence type="ECO:0000259" key="4">
    <source>
        <dbReference type="PROSITE" id="PS50949"/>
    </source>
</evidence>
<dbReference type="RefSeq" id="WP_135833148.1">
    <property type="nucleotide sequence ID" value="NZ_BMCK01000003.1"/>
</dbReference>
<reference evidence="5" key="2">
    <citation type="journal article" date="2014" name="Int. J. Syst. Evol. Microbiol.">
        <title>Complete genome of a new Firmicutes species belonging to the dominant human colonic microbiota ('Ruminococcus bicirculans') reveals two chromosomes and a selective capacity to utilize plant glucans.</title>
        <authorList>
            <consortium name="NISC Comparative Sequencing Program"/>
            <person name="Wegmann U."/>
            <person name="Louis P."/>
            <person name="Goesmann A."/>
            <person name="Henrissat B."/>
            <person name="Duncan S.H."/>
            <person name="Flint H.J."/>
        </authorList>
    </citation>
    <scope>NUCLEOTIDE SEQUENCE</scope>
    <source>
        <strain evidence="5">CCM 7403</strain>
    </source>
</reference>
<dbReference type="InterPro" id="IPR036388">
    <property type="entry name" value="WH-like_DNA-bd_sf"/>
</dbReference>
<dbReference type="Gene3D" id="1.20.120.530">
    <property type="entry name" value="GntR ligand-binding domain-like"/>
    <property type="match status" value="1"/>
</dbReference>
<organism evidence="6 7">
    <name type="scientific">Nocardioides daphniae</name>
    <dbReference type="NCBI Taxonomy" id="402297"/>
    <lineage>
        <taxon>Bacteria</taxon>
        <taxon>Bacillati</taxon>
        <taxon>Actinomycetota</taxon>
        <taxon>Actinomycetes</taxon>
        <taxon>Propionibacteriales</taxon>
        <taxon>Nocardioidaceae</taxon>
        <taxon>Nocardioides</taxon>
    </lineage>
</organism>
<reference evidence="8" key="3">
    <citation type="journal article" date="2019" name="Int. J. Syst. Evol. Microbiol.">
        <title>The Global Catalogue of Microorganisms (GCM) 10K type strain sequencing project: providing services to taxonomists for standard genome sequencing and annotation.</title>
        <authorList>
            <consortium name="The Broad Institute Genomics Platform"/>
            <consortium name="The Broad Institute Genome Sequencing Center for Infectious Disease"/>
            <person name="Wu L."/>
            <person name="Ma J."/>
        </authorList>
    </citation>
    <scope>NUCLEOTIDE SEQUENCE [LARGE SCALE GENOMIC DNA]</scope>
    <source>
        <strain evidence="8">CCM 7403</strain>
    </source>
</reference>
<dbReference type="Pfam" id="PF00392">
    <property type="entry name" value="GntR"/>
    <property type="match status" value="1"/>
</dbReference>
<dbReference type="GO" id="GO:0003677">
    <property type="term" value="F:DNA binding"/>
    <property type="evidence" value="ECO:0007669"/>
    <property type="project" value="UniProtKB-KW"/>
</dbReference>
<gene>
    <name evidence="6" type="ORF">E2C04_14645</name>
    <name evidence="5" type="ORF">GCM10007231_21350</name>
</gene>
<dbReference type="GO" id="GO:0003700">
    <property type="term" value="F:DNA-binding transcription factor activity"/>
    <property type="evidence" value="ECO:0007669"/>
    <property type="project" value="InterPro"/>
</dbReference>
<reference evidence="6" key="4">
    <citation type="submission" date="2019-03" db="EMBL/GenBank/DDBJ databases">
        <authorList>
            <person name="Huang Y."/>
        </authorList>
    </citation>
    <scope>NUCLEOTIDE SEQUENCE</scope>
    <source>
        <strain evidence="6">JCM 16608</strain>
    </source>
</reference>
<reference evidence="5" key="5">
    <citation type="submission" date="2024-05" db="EMBL/GenBank/DDBJ databases">
        <authorList>
            <person name="Sun Q."/>
            <person name="Sedlacek I."/>
        </authorList>
    </citation>
    <scope>NUCLEOTIDE SEQUENCE</scope>
    <source>
        <strain evidence="5">CCM 7403</strain>
    </source>
</reference>
<evidence type="ECO:0000256" key="3">
    <source>
        <dbReference type="ARBA" id="ARBA00023163"/>
    </source>
</evidence>
<dbReference type="KEGG" id="ndp:E2C04_14645"/>
<reference evidence="6 7" key="1">
    <citation type="journal article" date="2008" name="Int. J. Syst. Evol. Microbiol.">
        <title>Nocardioides daphniae sp. nov., isolated from Daphnia cucullata (Crustacea: Cladocera).</title>
        <authorList>
            <person name="Toth E.M."/>
            <person name="Keki Z."/>
            <person name="Homonnay Z.G."/>
            <person name="Borsodi A.K."/>
            <person name="Marialigeti K."/>
            <person name="Schumann P."/>
        </authorList>
    </citation>
    <scope>NUCLEOTIDE SEQUENCE [LARGE SCALE GENOMIC DNA]</scope>
    <source>
        <strain evidence="6 7">JCM 16608</strain>
    </source>
</reference>
<dbReference type="EMBL" id="CP038462">
    <property type="protein sequence ID" value="QCC78110.1"/>
    <property type="molecule type" value="Genomic_DNA"/>
</dbReference>
<dbReference type="Proteomes" id="UP000297025">
    <property type="component" value="Chromosome"/>
</dbReference>
<feature type="domain" description="HTH gntR-type" evidence="4">
    <location>
        <begin position="21"/>
        <end position="88"/>
    </location>
</feature>
<dbReference type="Gene3D" id="1.10.10.10">
    <property type="entry name" value="Winged helix-like DNA-binding domain superfamily/Winged helix DNA-binding domain"/>
    <property type="match status" value="1"/>
</dbReference>
<keyword evidence="2" id="KW-0238">DNA-binding</keyword>
<evidence type="ECO:0000313" key="5">
    <source>
        <dbReference type="EMBL" id="GGD21895.1"/>
    </source>
</evidence>
<keyword evidence="1" id="KW-0805">Transcription regulation</keyword>
<dbReference type="CDD" id="cd07377">
    <property type="entry name" value="WHTH_GntR"/>
    <property type="match status" value="1"/>
</dbReference>